<feature type="region of interest" description="Disordered" evidence="1">
    <location>
        <begin position="1299"/>
        <end position="1329"/>
    </location>
</feature>
<feature type="compositionally biased region" description="Polar residues" evidence="1">
    <location>
        <begin position="549"/>
        <end position="571"/>
    </location>
</feature>
<feature type="compositionally biased region" description="Polar residues" evidence="1">
    <location>
        <begin position="1253"/>
        <end position="1265"/>
    </location>
</feature>
<reference evidence="2 3" key="1">
    <citation type="journal article" date="2010" name="Nature">
        <title>Genome sequencing and analysis of the model grass Brachypodium distachyon.</title>
        <authorList>
            <consortium name="International Brachypodium Initiative"/>
        </authorList>
    </citation>
    <scope>NUCLEOTIDE SEQUENCE [LARGE SCALE GENOMIC DNA]</scope>
    <source>
        <strain evidence="2 3">Bd21</strain>
    </source>
</reference>
<dbReference type="EnsemblPlants" id="KQJ83217">
    <property type="protein sequence ID" value="KQJ83217"/>
    <property type="gene ID" value="BRADI_5g13737v3"/>
</dbReference>
<feature type="compositionally biased region" description="Basic and acidic residues" evidence="1">
    <location>
        <begin position="1031"/>
        <end position="1057"/>
    </location>
</feature>
<evidence type="ECO:0000313" key="2">
    <source>
        <dbReference type="EMBL" id="KQJ83217.1"/>
    </source>
</evidence>
<dbReference type="Gramene" id="KQJ83217">
    <property type="protein sequence ID" value="KQJ83217"/>
    <property type="gene ID" value="BRADI_5g13737v3"/>
</dbReference>
<feature type="compositionally biased region" description="Low complexity" evidence="1">
    <location>
        <begin position="1342"/>
        <end position="1353"/>
    </location>
</feature>
<accession>A0A0Q3P3A1</accession>
<dbReference type="OrthoDB" id="1093005at2759"/>
<feature type="compositionally biased region" description="Polar residues" evidence="1">
    <location>
        <begin position="497"/>
        <end position="508"/>
    </location>
</feature>
<evidence type="ECO:0000256" key="1">
    <source>
        <dbReference type="SAM" id="MobiDB-lite"/>
    </source>
</evidence>
<feature type="compositionally biased region" description="Polar residues" evidence="1">
    <location>
        <begin position="868"/>
        <end position="879"/>
    </location>
</feature>
<dbReference type="ExpressionAtlas" id="A0A0Q3P3A1">
    <property type="expression patterns" value="baseline and differential"/>
</dbReference>
<evidence type="ECO:0000313" key="4">
    <source>
        <dbReference type="Proteomes" id="UP000008810"/>
    </source>
</evidence>
<organism evidence="2">
    <name type="scientific">Brachypodium distachyon</name>
    <name type="common">Purple false brome</name>
    <name type="synonym">Trachynia distachya</name>
    <dbReference type="NCBI Taxonomy" id="15368"/>
    <lineage>
        <taxon>Eukaryota</taxon>
        <taxon>Viridiplantae</taxon>
        <taxon>Streptophyta</taxon>
        <taxon>Embryophyta</taxon>
        <taxon>Tracheophyta</taxon>
        <taxon>Spermatophyta</taxon>
        <taxon>Magnoliopsida</taxon>
        <taxon>Liliopsida</taxon>
        <taxon>Poales</taxon>
        <taxon>Poaceae</taxon>
        <taxon>BOP clade</taxon>
        <taxon>Pooideae</taxon>
        <taxon>Stipodae</taxon>
        <taxon>Brachypodieae</taxon>
        <taxon>Brachypodium</taxon>
    </lineage>
</organism>
<reference evidence="2" key="2">
    <citation type="submission" date="2017-06" db="EMBL/GenBank/DDBJ databases">
        <title>WGS assembly of Brachypodium distachyon.</title>
        <authorList>
            <consortium name="The International Brachypodium Initiative"/>
            <person name="Lucas S."/>
            <person name="Harmon-Smith M."/>
            <person name="Lail K."/>
            <person name="Tice H."/>
            <person name="Grimwood J."/>
            <person name="Bruce D."/>
            <person name="Barry K."/>
            <person name="Shu S."/>
            <person name="Lindquist E."/>
            <person name="Wang M."/>
            <person name="Pitluck S."/>
            <person name="Vogel J.P."/>
            <person name="Garvin D.F."/>
            <person name="Mockler T.C."/>
            <person name="Schmutz J."/>
            <person name="Rokhsar D."/>
            <person name="Bevan M.W."/>
        </authorList>
    </citation>
    <scope>NUCLEOTIDE SEQUENCE</scope>
    <source>
        <strain evidence="2">Bd21</strain>
    </source>
</reference>
<feature type="compositionally biased region" description="Basic and acidic residues" evidence="1">
    <location>
        <begin position="1225"/>
        <end position="1234"/>
    </location>
</feature>
<feature type="region of interest" description="Disordered" evidence="1">
    <location>
        <begin position="1205"/>
        <end position="1265"/>
    </location>
</feature>
<dbReference type="Proteomes" id="UP000008810">
    <property type="component" value="Chromosome 5"/>
</dbReference>
<protein>
    <submittedName>
        <fullName evidence="2 3">Uncharacterized protein</fullName>
    </submittedName>
</protein>
<feature type="compositionally biased region" description="Polar residues" evidence="1">
    <location>
        <begin position="672"/>
        <end position="693"/>
    </location>
</feature>
<keyword evidence="4" id="KW-1185">Reference proteome</keyword>
<feature type="region of interest" description="Disordered" evidence="1">
    <location>
        <begin position="1471"/>
        <end position="1497"/>
    </location>
</feature>
<dbReference type="EMBL" id="CM000884">
    <property type="protein sequence ID" value="KQJ83217.1"/>
    <property type="molecule type" value="Genomic_DNA"/>
</dbReference>
<sequence>MVPSRSSQSPPPQACSAGEVAHIALFLDTDLGTHLALNVSPGSTIRGLKAEVAMEHAAAFPDLGPVAVKSFEVLRKGARYHLSDSMAVRSAFAKVKAGCFLHVKMAAVERDTHYCRDGDRGKSSEGCLGVDVNKRVMELPSTKPEIANEVLSQGLEVPLAFEGGENAAVLSNVHAHAVPNDVHLSSSSQQNTERENNTTLSMASDVRAISVPIDKPKNYKQGKKLGDQTEVVYVNSTSVANVKDDSIQLENPIIAGKNKKRKKRHSVASKDVSSQEVTKPTSGAVKVPEAIDEGLPHENEGLKGDVTKHVQLLSDAQGTSDLVAEQGNIDLVHEGYKNPIIGDTCNSMCKVVAGEEKSAEGTNDGNHDEGAADEINKEKGSKSKNLLETIFTARNISQEKSCKESKRVSPIGIASIDTAEQKDQCGYGDKAPKPDIVSTQGEIVNVPYELQIASNVQQGDCNVIVEKPNGDGKQKKKRRRRSESSKDDPTQDRTKSSELVANASSVEDTSAHPLDAKQISLGTVGEATVVENDQCGHKKADKMVIVSAQGESVNDPNSVQQGGSNEVENSNSDGKQKKKRRRRSASSKDDPSQDMAQIGVATIGEAAVDENDQCVHEKPAELVIVSAQGESVNDPNNVRQEGSNSVENPLGEGKQKKKRRRRSESSKDDPTQDMTKSSEFVTNASSTENTSAHSLDAKQKRLGTIGEATVDENDQGEKAADVIVSTQGESVNDPNSVQQGDSNIIADPIVDGKRKKKRRHRLESSKDDPTQDVTKSSGFITLGSSIQNTSADPLNAKQTAPDTTGEATVSDQGKLDETLCVATANVINEVLADLRCRDSLEKGLNGDLLTEQTKGGFSASKPPKYPPTIQSDAPISSPSHKSERKQLKVLSTVLDSSHSSAGVPEENGNTGLRESDSLRCLDKISDLKDDLTETMVVPADGRINSTKRQGNQISLKHVPTDSGKAIQSLGEQVRQVAAEDLIGEYATKAELLQGSSVIETPANAGKKLQRKSKKSSKTQTPKIQEINHSAHVQDEQFTKDSQEKNVTDIGGTHDNEQKVGSPTGSPVIYKDGTLVTYDKPNARKGRKKSSKTALSNQDTDFDHGSDADIINFRTQLAADIPADAVEPNDSVAVHPVNDKINFIHHFSPRVMDVPSDSAENNEDGTIREVKEKKKRQGKLDVQSQRAGSIESNGLLKYHLPTDKTGLTDHFGSGNEGVPSFSAENVNREDDNVKKAKEKRNSKRKSDLIKPESQGPNGDHQNSDNCTENLLHSVEKKPQQSMFDAGSQTNLPIDKDHACVSEEPRNSTSQKKHHSKSRKHEISLPINGRTDLHRKVVSDLVKSFSMSPPASSQSTDDTPQNANRYRVAVRKVPIKMYEQVSDKSKKDTGERGTDAIFSDTISEGSDDVLNTISEKAAMENSSDDASTAADSGISSADRDGSDVPDDDDIVSLSQKSLKEGLHIGSILRGSTSYKKTKRKQAELLDDSEVPDSQPPECL</sequence>
<feature type="region of interest" description="Disordered" evidence="1">
    <location>
        <begin position="619"/>
        <end position="810"/>
    </location>
</feature>
<feature type="region of interest" description="Disordered" evidence="1">
    <location>
        <begin position="358"/>
        <end position="380"/>
    </location>
</feature>
<feature type="compositionally biased region" description="Basic residues" evidence="1">
    <location>
        <begin position="1007"/>
        <end position="1016"/>
    </location>
</feature>
<feature type="region of interest" description="Disordered" evidence="1">
    <location>
        <begin position="1153"/>
        <end position="1187"/>
    </location>
</feature>
<feature type="compositionally biased region" description="Basic residues" evidence="1">
    <location>
        <begin position="257"/>
        <end position="267"/>
    </location>
</feature>
<proteinExistence type="predicted"/>
<feature type="region of interest" description="Disordered" evidence="1">
    <location>
        <begin position="255"/>
        <end position="287"/>
    </location>
</feature>
<feature type="compositionally biased region" description="Low complexity" evidence="1">
    <location>
        <begin position="1422"/>
        <end position="1434"/>
    </location>
</feature>
<feature type="compositionally biased region" description="Polar residues" evidence="1">
    <location>
        <begin position="271"/>
        <end position="281"/>
    </location>
</feature>
<gene>
    <name evidence="3" type="primary">LOC100841502</name>
    <name evidence="2" type="ORF">BRADI_5g13737v3</name>
</gene>
<feature type="region of interest" description="Disordered" evidence="1">
    <location>
        <begin position="1002"/>
        <end position="1104"/>
    </location>
</feature>
<feature type="region of interest" description="Disordered" evidence="1">
    <location>
        <begin position="850"/>
        <end position="914"/>
    </location>
</feature>
<feature type="compositionally biased region" description="Basic residues" evidence="1">
    <location>
        <begin position="1309"/>
        <end position="1318"/>
    </location>
</feature>
<feature type="region of interest" description="Disordered" evidence="1">
    <location>
        <begin position="464"/>
        <end position="514"/>
    </location>
</feature>
<feature type="compositionally biased region" description="Polar residues" evidence="1">
    <location>
        <begin position="628"/>
        <end position="647"/>
    </location>
</feature>
<name>A0A0Q3P3A1_BRADI</name>
<feature type="compositionally biased region" description="Basic and acidic residues" evidence="1">
    <location>
        <begin position="1379"/>
        <end position="1392"/>
    </location>
</feature>
<feature type="compositionally biased region" description="Polar residues" evidence="1">
    <location>
        <begin position="1398"/>
        <end position="1412"/>
    </location>
</feature>
<feature type="region of interest" description="Disordered" evidence="1">
    <location>
        <begin position="1342"/>
        <end position="1449"/>
    </location>
</feature>
<evidence type="ECO:0000313" key="3">
    <source>
        <dbReference type="EnsemblPlants" id="KQJ83217"/>
    </source>
</evidence>
<feature type="compositionally biased region" description="Basic and acidic residues" evidence="1">
    <location>
        <begin position="482"/>
        <end position="496"/>
    </location>
</feature>
<reference evidence="3" key="3">
    <citation type="submission" date="2018-08" db="UniProtKB">
        <authorList>
            <consortium name="EnsemblPlants"/>
        </authorList>
    </citation>
    <scope>IDENTIFICATION</scope>
    <source>
        <strain evidence="3">cv. Bd21</strain>
    </source>
</reference>
<feature type="compositionally biased region" description="Polar residues" evidence="1">
    <location>
        <begin position="724"/>
        <end position="742"/>
    </location>
</feature>
<feature type="compositionally biased region" description="Polar residues" evidence="1">
    <location>
        <begin position="771"/>
        <end position="810"/>
    </location>
</feature>
<feature type="compositionally biased region" description="Basic residues" evidence="1">
    <location>
        <begin position="576"/>
        <end position="585"/>
    </location>
</feature>
<feature type="region of interest" description="Disordered" evidence="1">
    <location>
        <begin position="546"/>
        <end position="604"/>
    </location>
</feature>